<evidence type="ECO:0000259" key="5">
    <source>
        <dbReference type="Pfam" id="PF01478"/>
    </source>
</evidence>
<dbReference type="InterPro" id="IPR000045">
    <property type="entry name" value="Prepilin_IV_endopep_pep"/>
</dbReference>
<dbReference type="InterPro" id="IPR014032">
    <property type="entry name" value="Peptidase_A24A_bac"/>
</dbReference>
<keyword evidence="3" id="KW-1133">Transmembrane helix</keyword>
<dbReference type="PRINTS" id="PR00864">
    <property type="entry name" value="PREPILNPTASE"/>
</dbReference>
<evidence type="ECO:0000256" key="1">
    <source>
        <dbReference type="ARBA" id="ARBA00005801"/>
    </source>
</evidence>
<dbReference type="Pfam" id="PF01478">
    <property type="entry name" value="Peptidase_A24"/>
    <property type="match status" value="1"/>
</dbReference>
<keyword evidence="4" id="KW-0732">Signal</keyword>
<dbReference type="InterPro" id="IPR050882">
    <property type="entry name" value="Prepilin_peptidase/N-MTase"/>
</dbReference>
<dbReference type="PANTHER" id="PTHR30487:SF0">
    <property type="entry name" value="PREPILIN LEADER PEPTIDASE_N-METHYLTRANSFERASE-RELATED"/>
    <property type="match status" value="1"/>
</dbReference>
<name>A0A109J7Z2_9BRAD</name>
<dbReference type="Proteomes" id="UP000057737">
    <property type="component" value="Unassembled WGS sequence"/>
</dbReference>
<dbReference type="AlphaFoldDB" id="A0A109J7Z2"/>
<dbReference type="GO" id="GO:0004190">
    <property type="term" value="F:aspartic-type endopeptidase activity"/>
    <property type="evidence" value="ECO:0007669"/>
    <property type="project" value="InterPro"/>
</dbReference>
<dbReference type="Gene3D" id="1.20.120.1220">
    <property type="match status" value="1"/>
</dbReference>
<feature type="signal peptide" evidence="4">
    <location>
        <begin position="1"/>
        <end position="17"/>
    </location>
</feature>
<protein>
    <submittedName>
        <fullName evidence="6">Potassium transporter TrkH</fullName>
    </submittedName>
</protein>
<dbReference type="GO" id="GO:0006465">
    <property type="term" value="P:signal peptide processing"/>
    <property type="evidence" value="ECO:0007669"/>
    <property type="project" value="TreeGrafter"/>
</dbReference>
<feature type="transmembrane region" description="Helical" evidence="3">
    <location>
        <begin position="153"/>
        <end position="176"/>
    </location>
</feature>
<dbReference type="GO" id="GO:0005886">
    <property type="term" value="C:plasma membrane"/>
    <property type="evidence" value="ECO:0007669"/>
    <property type="project" value="TreeGrafter"/>
</dbReference>
<dbReference type="EMBL" id="LNCU01000130">
    <property type="protein sequence ID" value="KWV43988.1"/>
    <property type="molecule type" value="Genomic_DNA"/>
</dbReference>
<feature type="transmembrane region" description="Helical" evidence="3">
    <location>
        <begin position="69"/>
        <end position="91"/>
    </location>
</feature>
<evidence type="ECO:0000313" key="6">
    <source>
        <dbReference type="EMBL" id="KWV43988.1"/>
    </source>
</evidence>
<gene>
    <name evidence="6" type="ORF">AS156_24650</name>
</gene>
<accession>A0A109J7Z2</accession>
<feature type="transmembrane region" description="Helical" evidence="3">
    <location>
        <begin position="111"/>
        <end position="141"/>
    </location>
</feature>
<evidence type="ECO:0000313" key="7">
    <source>
        <dbReference type="Proteomes" id="UP000057737"/>
    </source>
</evidence>
<dbReference type="PANTHER" id="PTHR30487">
    <property type="entry name" value="TYPE 4 PREPILIN-LIKE PROTEINS LEADER PEPTIDE-PROCESSING ENZYME"/>
    <property type="match status" value="1"/>
</dbReference>
<evidence type="ECO:0000256" key="3">
    <source>
        <dbReference type="SAM" id="Phobius"/>
    </source>
</evidence>
<evidence type="ECO:0000256" key="4">
    <source>
        <dbReference type="SAM" id="SignalP"/>
    </source>
</evidence>
<keyword evidence="3" id="KW-0472">Membrane</keyword>
<evidence type="ECO:0000256" key="2">
    <source>
        <dbReference type="RuleBase" id="RU003793"/>
    </source>
</evidence>
<dbReference type="OrthoDB" id="8223801at2"/>
<feature type="chain" id="PRO_5007136501" evidence="4">
    <location>
        <begin position="18"/>
        <end position="177"/>
    </location>
</feature>
<feature type="domain" description="Prepilin type IV endopeptidase peptidase" evidence="5">
    <location>
        <begin position="28"/>
        <end position="136"/>
    </location>
</feature>
<comment type="caution">
    <text evidence="6">The sequence shown here is derived from an EMBL/GenBank/DDBJ whole genome shotgun (WGS) entry which is preliminary data.</text>
</comment>
<sequence length="177" mass="17948">MSLSIVLLALVAASLLAAPGADGVLGAILGALMLAIATTDAERYIIPNELTGAAAAVGLFRAATVGPDAGWYGLLWAAGRALAIALPFLALMAGYRACRGRDGLGMGDIKLAAVAGAWLGLITVFAVVEAATLAALGAYVVNGALRRRPLRSTAFLPFGLFLASGIWLGWLAEALLS</sequence>
<comment type="similarity">
    <text evidence="1 2">Belongs to the peptidase A24 family.</text>
</comment>
<keyword evidence="7" id="KW-1185">Reference proteome</keyword>
<keyword evidence="3" id="KW-0812">Transmembrane</keyword>
<reference evidence="6 7" key="1">
    <citation type="submission" date="2015-11" db="EMBL/GenBank/DDBJ databases">
        <title>Draft Genome Sequence of the Strain BR 10303 (Bradyrhizobium sp.) isolated from nodules of Centrolobium paraense.</title>
        <authorList>
            <person name="Zelli J.E."/>
            <person name="Simoes-Araujo J.L."/>
            <person name="Barauna A.C."/>
            <person name="Silva K."/>
        </authorList>
    </citation>
    <scope>NUCLEOTIDE SEQUENCE [LARGE SCALE GENOMIC DNA]</scope>
    <source>
        <strain evidence="6 7">BR 10303</strain>
    </source>
</reference>
<organism evidence="6 7">
    <name type="scientific">Bradyrhizobium macuxiense</name>
    <dbReference type="NCBI Taxonomy" id="1755647"/>
    <lineage>
        <taxon>Bacteria</taxon>
        <taxon>Pseudomonadati</taxon>
        <taxon>Pseudomonadota</taxon>
        <taxon>Alphaproteobacteria</taxon>
        <taxon>Hyphomicrobiales</taxon>
        <taxon>Nitrobacteraceae</taxon>
        <taxon>Bradyrhizobium</taxon>
    </lineage>
</organism>
<proteinExistence type="inferred from homology"/>